<dbReference type="InterPro" id="IPR013520">
    <property type="entry name" value="Ribonucl_H"/>
</dbReference>
<name>A0A5C6RK67_9BACT</name>
<dbReference type="Proteomes" id="UP000321580">
    <property type="component" value="Unassembled WGS sequence"/>
</dbReference>
<comment type="function">
    <text evidence="1">DNA polymerase III is a complex, multichain enzyme responsible for most of the replicative synthesis in bacteria. The epsilon subunit contain the editing function and is a proofreading 3'-5' exonuclease.</text>
</comment>
<evidence type="ECO:0000313" key="5">
    <source>
        <dbReference type="Proteomes" id="UP000321580"/>
    </source>
</evidence>
<comment type="caution">
    <text evidence="4">The sequence shown here is derived from an EMBL/GenBank/DDBJ whole genome shotgun (WGS) entry which is preliminary data.</text>
</comment>
<dbReference type="SMART" id="SM00479">
    <property type="entry name" value="EXOIII"/>
    <property type="match status" value="1"/>
</dbReference>
<accession>A0A5C6RK67</accession>
<organism evidence="4 5">
    <name type="scientific">Phaeodactylibacter luteus</name>
    <dbReference type="NCBI Taxonomy" id="1564516"/>
    <lineage>
        <taxon>Bacteria</taxon>
        <taxon>Pseudomonadati</taxon>
        <taxon>Bacteroidota</taxon>
        <taxon>Saprospiria</taxon>
        <taxon>Saprospirales</taxon>
        <taxon>Haliscomenobacteraceae</taxon>
        <taxon>Phaeodactylibacter</taxon>
    </lineage>
</organism>
<dbReference type="Gene3D" id="3.30.420.10">
    <property type="entry name" value="Ribonuclease H-like superfamily/Ribonuclease H"/>
    <property type="match status" value="1"/>
</dbReference>
<dbReference type="InterPro" id="IPR012337">
    <property type="entry name" value="RNaseH-like_sf"/>
</dbReference>
<evidence type="ECO:0000259" key="3">
    <source>
        <dbReference type="SMART" id="SM00479"/>
    </source>
</evidence>
<dbReference type="EMBL" id="VOOR01000031">
    <property type="protein sequence ID" value="TXB62364.1"/>
    <property type="molecule type" value="Genomic_DNA"/>
</dbReference>
<dbReference type="GO" id="GO:0008408">
    <property type="term" value="F:3'-5' exonuclease activity"/>
    <property type="evidence" value="ECO:0007669"/>
    <property type="project" value="TreeGrafter"/>
</dbReference>
<evidence type="ECO:0000256" key="1">
    <source>
        <dbReference type="ARBA" id="ARBA00025483"/>
    </source>
</evidence>
<keyword evidence="5" id="KW-1185">Reference proteome</keyword>
<dbReference type="GO" id="GO:0045004">
    <property type="term" value="P:DNA replication proofreading"/>
    <property type="evidence" value="ECO:0007669"/>
    <property type="project" value="TreeGrafter"/>
</dbReference>
<dbReference type="Pfam" id="PF00929">
    <property type="entry name" value="RNase_T"/>
    <property type="match status" value="1"/>
</dbReference>
<gene>
    <name evidence="4" type="ORF">FRY97_14485</name>
</gene>
<dbReference type="SUPFAM" id="SSF53098">
    <property type="entry name" value="Ribonuclease H-like"/>
    <property type="match status" value="1"/>
</dbReference>
<dbReference type="RefSeq" id="WP_147168271.1">
    <property type="nucleotide sequence ID" value="NZ_VOOR01000031.1"/>
</dbReference>
<keyword evidence="4" id="KW-0269">Exonuclease</keyword>
<dbReference type="AlphaFoldDB" id="A0A5C6RK67"/>
<evidence type="ECO:0000313" key="4">
    <source>
        <dbReference type="EMBL" id="TXB62364.1"/>
    </source>
</evidence>
<proteinExistence type="predicted"/>
<dbReference type="CDD" id="cd06127">
    <property type="entry name" value="DEDDh"/>
    <property type="match status" value="1"/>
</dbReference>
<dbReference type="FunFam" id="3.30.420.10:FF:000045">
    <property type="entry name" value="3'-5' exonuclease DinG"/>
    <property type="match status" value="1"/>
</dbReference>
<dbReference type="PANTHER" id="PTHR30231:SF41">
    <property type="entry name" value="DNA POLYMERASE III SUBUNIT EPSILON"/>
    <property type="match status" value="1"/>
</dbReference>
<keyword evidence="4" id="KW-0378">Hydrolase</keyword>
<comment type="subunit">
    <text evidence="2">DNA polymerase III contains a core (composed of alpha, epsilon and theta chains) that associates with a tau subunit. This core dimerizes to form the POLIII' complex. PolIII' associates with the gamma complex (composed of gamma, delta, delta', psi and chi chains) and with the beta chain to form the complete DNA polymerase III complex.</text>
</comment>
<keyword evidence="4" id="KW-0540">Nuclease</keyword>
<feature type="domain" description="Exonuclease" evidence="3">
    <location>
        <begin position="6"/>
        <end position="172"/>
    </location>
</feature>
<reference evidence="4 5" key="1">
    <citation type="submission" date="2019-08" db="EMBL/GenBank/DDBJ databases">
        <title>Genome of Phaeodactylibacter luteus.</title>
        <authorList>
            <person name="Bowman J.P."/>
        </authorList>
    </citation>
    <scope>NUCLEOTIDE SEQUENCE [LARGE SCALE GENOMIC DNA]</scope>
    <source>
        <strain evidence="4 5">KCTC 42180</strain>
    </source>
</reference>
<evidence type="ECO:0000256" key="2">
    <source>
        <dbReference type="ARBA" id="ARBA00026073"/>
    </source>
</evidence>
<dbReference type="GO" id="GO:0003676">
    <property type="term" value="F:nucleic acid binding"/>
    <property type="evidence" value="ECO:0007669"/>
    <property type="project" value="InterPro"/>
</dbReference>
<dbReference type="InterPro" id="IPR036397">
    <property type="entry name" value="RNaseH_sf"/>
</dbReference>
<sequence length="246" mass="27390">MQLSRPIIFFDLETTGVHPENDRIVQIGAIKMSPNGETEEKNILVNPEMPIPPQASAVHGISDEMVAGKPVFRQYAKSMFDWFSGADLAGYNAVQFDIPMLAAAFRRCGLRFPEPGVHFVDVLLLERHINSHRLEAAYERYTGAALEDAHDAMADIRATLIVLQHQLKKFPNLPISPEGIAELTQGGQPRADISGRLCYQEGVLCWNFGKHRGQPVADTPSYASWFLSADFPEDAKEMVREAIQAE</sequence>
<dbReference type="OrthoDB" id="9791657at2"/>
<dbReference type="GO" id="GO:0005829">
    <property type="term" value="C:cytosol"/>
    <property type="evidence" value="ECO:0007669"/>
    <property type="project" value="TreeGrafter"/>
</dbReference>
<protein>
    <submittedName>
        <fullName evidence="4">3'-5' exonuclease</fullName>
    </submittedName>
</protein>
<dbReference type="PANTHER" id="PTHR30231">
    <property type="entry name" value="DNA POLYMERASE III SUBUNIT EPSILON"/>
    <property type="match status" value="1"/>
</dbReference>